<dbReference type="EMBL" id="JAJSBI010000049">
    <property type="protein sequence ID" value="MCD9880870.1"/>
    <property type="molecule type" value="Genomic_DNA"/>
</dbReference>
<organism evidence="1 2">
    <name type="scientific">Streptomyces guryensis</name>
    <dbReference type="NCBI Taxonomy" id="2886947"/>
    <lineage>
        <taxon>Bacteria</taxon>
        <taxon>Bacillati</taxon>
        <taxon>Actinomycetota</taxon>
        <taxon>Actinomycetes</taxon>
        <taxon>Kitasatosporales</taxon>
        <taxon>Streptomycetaceae</taxon>
        <taxon>Streptomyces</taxon>
    </lineage>
</organism>
<protein>
    <submittedName>
        <fullName evidence="1">HAD family phosphatase</fullName>
    </submittedName>
</protein>
<dbReference type="AlphaFoldDB" id="A0A9Q3W1G5"/>
<dbReference type="InterPro" id="IPR036412">
    <property type="entry name" value="HAD-like_sf"/>
</dbReference>
<dbReference type="Gene3D" id="3.40.50.1000">
    <property type="entry name" value="HAD superfamily/HAD-like"/>
    <property type="match status" value="1"/>
</dbReference>
<dbReference type="InterPro" id="IPR023214">
    <property type="entry name" value="HAD_sf"/>
</dbReference>
<keyword evidence="2" id="KW-1185">Reference proteome</keyword>
<dbReference type="RefSeq" id="WP_232655790.1">
    <property type="nucleotide sequence ID" value="NZ_JAJSBI010000049.1"/>
</dbReference>
<name>A0A9Q3W1G5_9ACTN</name>
<evidence type="ECO:0000313" key="1">
    <source>
        <dbReference type="EMBL" id="MCD9880870.1"/>
    </source>
</evidence>
<evidence type="ECO:0000313" key="2">
    <source>
        <dbReference type="Proteomes" id="UP001108029"/>
    </source>
</evidence>
<gene>
    <name evidence="1" type="ORF">LJ657_46550</name>
</gene>
<reference evidence="1" key="1">
    <citation type="submission" date="2021-12" db="EMBL/GenBank/DDBJ databases">
        <authorList>
            <person name="Lee J.-H."/>
            <person name="Kim S.-B."/>
        </authorList>
    </citation>
    <scope>NUCLEOTIDE SEQUENCE</scope>
    <source>
        <strain evidence="1">NR30</strain>
    </source>
</reference>
<dbReference type="Proteomes" id="UP001108029">
    <property type="component" value="Unassembled WGS sequence"/>
</dbReference>
<proteinExistence type="predicted"/>
<sequence>MSRAFEEDNDMPAALQHLHLAAVNIDGVLLNDTFSPVIRQMVLERGGEYTAEVEYGLFSQSQLVAARAFAEAAKVTLTPQELLDLYLQERERYLAHTPVRVLDGAADLLALLRGLGLRMVCYGGLDKAHFDRHLGHLAHFFDGPGYVCTDRFRPGIREITREIFQLPYDRVLFIDDVARFAEEARRLGVPFIGRPGDFEHGHQHSLMRRMGVQHVVRSLREIDEDLLRTVDREAAAGIFRPDGESCATPGRAGAEHV</sequence>
<accession>A0A9Q3W1G5</accession>
<dbReference type="SUPFAM" id="SSF56784">
    <property type="entry name" value="HAD-like"/>
    <property type="match status" value="1"/>
</dbReference>
<comment type="caution">
    <text evidence="1">The sequence shown here is derived from an EMBL/GenBank/DDBJ whole genome shotgun (WGS) entry which is preliminary data.</text>
</comment>